<accession>Q7P6Z0</accession>
<dbReference type="InterPro" id="IPR006140">
    <property type="entry name" value="D-isomer_DH_NAD-bd"/>
</dbReference>
<evidence type="ECO:0000256" key="1">
    <source>
        <dbReference type="ARBA" id="ARBA00005854"/>
    </source>
</evidence>
<dbReference type="SUPFAM" id="SSF51735">
    <property type="entry name" value="NAD(P)-binding Rossmann-fold domains"/>
    <property type="match status" value="1"/>
</dbReference>
<dbReference type="Pfam" id="PF02826">
    <property type="entry name" value="2-Hacid_dh_C"/>
    <property type="match status" value="1"/>
</dbReference>
<dbReference type="Pfam" id="PF00389">
    <property type="entry name" value="2-Hacid_dh"/>
    <property type="match status" value="1"/>
</dbReference>
<evidence type="ECO:0000259" key="5">
    <source>
        <dbReference type="Pfam" id="PF00389"/>
    </source>
</evidence>
<name>Q7P6Z0_FUSVC</name>
<keyword evidence="3" id="KW-0520">NAD</keyword>
<keyword evidence="2 4" id="KW-0560">Oxidoreductase</keyword>
<dbReference type="InterPro" id="IPR029753">
    <property type="entry name" value="D-isomer_DH_CS"/>
</dbReference>
<evidence type="ECO:0000256" key="4">
    <source>
        <dbReference type="RuleBase" id="RU003719"/>
    </source>
</evidence>
<evidence type="ECO:0000259" key="6">
    <source>
        <dbReference type="Pfam" id="PF02826"/>
    </source>
</evidence>
<dbReference type="FunFam" id="3.40.50.720:FF:000292">
    <property type="entry name" value="Putative D-lactate dehydrogenase"/>
    <property type="match status" value="1"/>
</dbReference>
<feature type="domain" description="D-isomer specific 2-hydroxyacid dehydrogenase NAD-binding" evidence="6">
    <location>
        <begin position="117"/>
        <end position="305"/>
    </location>
</feature>
<protein>
    <submittedName>
        <fullName evidence="7">D-lactate dehydrogenase</fullName>
        <ecNumber evidence="7">1.1.1.28</ecNumber>
    </submittedName>
</protein>
<dbReference type="PROSITE" id="PS00670">
    <property type="entry name" value="D_2_HYDROXYACID_DH_2"/>
    <property type="match status" value="1"/>
</dbReference>
<comment type="caution">
    <text evidence="7">The sequence shown here is derived from an EMBL/GenBank/DDBJ whole genome shotgun (WGS) entry which is preliminary data.</text>
</comment>
<dbReference type="PROSITE" id="PS00671">
    <property type="entry name" value="D_2_HYDROXYACID_DH_3"/>
    <property type="match status" value="1"/>
</dbReference>
<dbReference type="GO" id="GO:0008720">
    <property type="term" value="F:D-lactate dehydrogenase (NAD+) activity"/>
    <property type="evidence" value="ECO:0007669"/>
    <property type="project" value="UniProtKB-EC"/>
</dbReference>
<gene>
    <name evidence="7" type="ORF">FNV1748</name>
</gene>
<dbReference type="Proteomes" id="UP000006454">
    <property type="component" value="Unassembled WGS sequence"/>
</dbReference>
<organism evidence="7 8">
    <name type="scientific">Fusobacterium vincentii ATCC 49256</name>
    <dbReference type="NCBI Taxonomy" id="209882"/>
    <lineage>
        <taxon>Bacteria</taxon>
        <taxon>Fusobacteriati</taxon>
        <taxon>Fusobacteriota</taxon>
        <taxon>Fusobacteriia</taxon>
        <taxon>Fusobacteriales</taxon>
        <taxon>Fusobacteriaceae</taxon>
        <taxon>Fusobacterium</taxon>
    </lineage>
</organism>
<dbReference type="InterPro" id="IPR029752">
    <property type="entry name" value="D-isomer_DH_CS1"/>
</dbReference>
<dbReference type="InterPro" id="IPR036291">
    <property type="entry name" value="NAD(P)-bd_dom_sf"/>
</dbReference>
<dbReference type="InterPro" id="IPR006139">
    <property type="entry name" value="D-isomer_2_OHA_DH_cat_dom"/>
</dbReference>
<comment type="similarity">
    <text evidence="1 4">Belongs to the D-isomer specific 2-hydroxyacid dehydrogenase family.</text>
</comment>
<reference evidence="7 8" key="1">
    <citation type="journal article" date="2003" name="Genome Res.">
        <title>Genome analysis of F. nucleatum sub spp vincentii and its comparison with the genome of F. nucleatum ATCC 25586.</title>
        <authorList>
            <person name="Kapatral V."/>
            <person name="Ivanova N."/>
            <person name="Anderson I."/>
            <person name="Reznik G."/>
            <person name="Bhattacharyya A."/>
            <person name="Gardner W.L."/>
            <person name="Mikhailova N."/>
            <person name="Lapidus A."/>
            <person name="Larsen N."/>
            <person name="D'Souza M."/>
            <person name="Walunas T."/>
            <person name="Haselkorn R."/>
            <person name="Overbeek R."/>
            <person name="Kyrpides N."/>
        </authorList>
    </citation>
    <scope>NUCLEOTIDE SEQUENCE [LARGE SCALE GENOMIC DNA]</scope>
    <source>
        <strain evidence="7 8">ATCC 49256</strain>
    </source>
</reference>
<evidence type="ECO:0000313" key="8">
    <source>
        <dbReference type="Proteomes" id="UP000006454"/>
    </source>
</evidence>
<feature type="domain" description="D-isomer specific 2-hydroxyacid dehydrogenase catalytic" evidence="5">
    <location>
        <begin position="12"/>
        <end position="336"/>
    </location>
</feature>
<dbReference type="PANTHER" id="PTHR43026">
    <property type="entry name" value="2-HYDROXYACID DEHYDROGENASE HOMOLOG 1-RELATED"/>
    <property type="match status" value="1"/>
</dbReference>
<dbReference type="PANTHER" id="PTHR43026:SF1">
    <property type="entry name" value="2-HYDROXYACID DEHYDROGENASE HOMOLOG 1-RELATED"/>
    <property type="match status" value="1"/>
</dbReference>
<evidence type="ECO:0000313" key="7">
    <source>
        <dbReference type="EMBL" id="EAA24587.1"/>
    </source>
</evidence>
<dbReference type="EMBL" id="AABF01000024">
    <property type="protein sequence ID" value="EAA24587.1"/>
    <property type="molecule type" value="Genomic_DNA"/>
</dbReference>
<proteinExistence type="inferred from homology"/>
<dbReference type="PROSITE" id="PS00065">
    <property type="entry name" value="D_2_HYDROXYACID_DH_1"/>
    <property type="match status" value="1"/>
</dbReference>
<dbReference type="Gene3D" id="3.40.50.720">
    <property type="entry name" value="NAD(P)-binding Rossmann-like Domain"/>
    <property type="match status" value="2"/>
</dbReference>
<dbReference type="GO" id="GO:0051287">
    <property type="term" value="F:NAD binding"/>
    <property type="evidence" value="ECO:0007669"/>
    <property type="project" value="InterPro"/>
</dbReference>
<dbReference type="AlphaFoldDB" id="Q7P6Z0"/>
<dbReference type="EC" id="1.1.1.28" evidence="7"/>
<dbReference type="SUPFAM" id="SSF52283">
    <property type="entry name" value="Formate/glycerate dehydrogenase catalytic domain-like"/>
    <property type="match status" value="1"/>
</dbReference>
<sequence length="339" mass="38496">MGGRSMEKTKIIFFDIKDYDKEFFKKYEKDYNFEMTFLKVRLTEETANLTKGYDVVCGFANDNINKETIDIMAKNGIKLLAMRCAGFNNVSLKDIHNRFKVVRVPAYSPHAIAEYTVGLILAVNRKIHKAYVRTREGNFSINGLMGFDLDGKTVGIIGTGKIGQILIKILKGFDMKVIAYDLFPNQKVADELGFEYVSLDELYAKSDIISLNCPLTKDTKYMINRRSMLKMKDGVILVNTGRGQLIDSADLVEALKDKKIGAVALDVYEEEENYFFEDKSNQVIEDDILGRLLSFYNVLITSHQAYFTKEAVDAITVTTLNNIRDFIEGKPLVNEVLQN</sequence>
<evidence type="ECO:0000256" key="2">
    <source>
        <dbReference type="ARBA" id="ARBA00023002"/>
    </source>
</evidence>
<dbReference type="InterPro" id="IPR058205">
    <property type="entry name" value="D-LDH-like"/>
</dbReference>
<dbReference type="CDD" id="cd12183">
    <property type="entry name" value="LDH_like_2"/>
    <property type="match status" value="1"/>
</dbReference>
<evidence type="ECO:0000256" key="3">
    <source>
        <dbReference type="ARBA" id="ARBA00023027"/>
    </source>
</evidence>